<evidence type="ECO:0000256" key="3">
    <source>
        <dbReference type="ARBA" id="ARBA00022777"/>
    </source>
</evidence>
<name>A0A1V2I0X2_9ACTN</name>
<accession>A0A1V2I0X2</accession>
<dbReference type="AlphaFoldDB" id="A0A1V2I0X2"/>
<keyword evidence="4" id="KW-0067">ATP-binding</keyword>
<evidence type="ECO:0000256" key="1">
    <source>
        <dbReference type="ARBA" id="ARBA00022679"/>
    </source>
</evidence>
<dbReference type="Pfam" id="PF18085">
    <property type="entry name" value="Mak_N_cap"/>
    <property type="match status" value="1"/>
</dbReference>
<dbReference type="GO" id="GO:0005524">
    <property type="term" value="F:ATP binding"/>
    <property type="evidence" value="ECO:0007669"/>
    <property type="project" value="UniProtKB-KW"/>
</dbReference>
<evidence type="ECO:0000313" key="7">
    <source>
        <dbReference type="EMBL" id="ONH22942.1"/>
    </source>
</evidence>
<feature type="domain" description="Maltokinase N-terminal cap" evidence="6">
    <location>
        <begin position="20"/>
        <end position="107"/>
    </location>
</feature>
<comment type="caution">
    <text evidence="7">The sequence shown here is derived from an EMBL/GenBank/DDBJ whole genome shotgun (WGS) entry which is preliminary data.</text>
</comment>
<evidence type="ECO:0000313" key="8">
    <source>
        <dbReference type="Proteomes" id="UP000188929"/>
    </source>
</evidence>
<keyword evidence="3" id="KW-0418">Kinase</keyword>
<organism evidence="7 8">
    <name type="scientific">Pseudofrankia asymbiotica</name>
    <dbReference type="NCBI Taxonomy" id="1834516"/>
    <lineage>
        <taxon>Bacteria</taxon>
        <taxon>Bacillati</taxon>
        <taxon>Actinomycetota</taxon>
        <taxon>Actinomycetes</taxon>
        <taxon>Frankiales</taxon>
        <taxon>Frankiaceae</taxon>
        <taxon>Pseudofrankia</taxon>
    </lineage>
</organism>
<dbReference type="RefSeq" id="WP_076821981.1">
    <property type="nucleotide sequence ID" value="NZ_MOMC01000095.1"/>
</dbReference>
<dbReference type="InterPro" id="IPR040999">
    <property type="entry name" value="Mak_N_cap"/>
</dbReference>
<sequence length="225" mass="23608">MSTIHNTTMAPSKLELLTAWLPGQPWYLDSGQTPRLTKAGGFRLDDPAGEVGIEFMIVTDAAGGDPVSYHVPMTYRAEAQSGAEAGLIGTSEHGVLGTRYLYDATYDWVFVTQLVALMQGQAAPQAQSLSDTPDPTVRSQPVLPGPGLVVTGCSLASNGPDGTRLRISTTDADDVPTDLLLRVVRALPARPVAVDQSGGHVQVPWRQGDGTESSAAIVTASPAVD</sequence>
<evidence type="ECO:0000256" key="5">
    <source>
        <dbReference type="SAM" id="MobiDB-lite"/>
    </source>
</evidence>
<proteinExistence type="predicted"/>
<keyword evidence="8" id="KW-1185">Reference proteome</keyword>
<dbReference type="Proteomes" id="UP000188929">
    <property type="component" value="Unassembled WGS sequence"/>
</dbReference>
<dbReference type="GO" id="GO:0016301">
    <property type="term" value="F:kinase activity"/>
    <property type="evidence" value="ECO:0007669"/>
    <property type="project" value="UniProtKB-KW"/>
</dbReference>
<evidence type="ECO:0000256" key="4">
    <source>
        <dbReference type="ARBA" id="ARBA00022840"/>
    </source>
</evidence>
<evidence type="ECO:0000256" key="2">
    <source>
        <dbReference type="ARBA" id="ARBA00022741"/>
    </source>
</evidence>
<dbReference type="OrthoDB" id="3787729at2"/>
<feature type="region of interest" description="Disordered" evidence="5">
    <location>
        <begin position="198"/>
        <end position="225"/>
    </location>
</feature>
<reference evidence="8" key="1">
    <citation type="submission" date="2016-10" db="EMBL/GenBank/DDBJ databases">
        <title>Frankia sp. NRRL B-16386 Genome sequencing.</title>
        <authorList>
            <person name="Ghodhbane-Gtari F."/>
            <person name="Swanson E."/>
            <person name="Gueddou A."/>
            <person name="Hezbri K."/>
            <person name="Ktari K."/>
            <person name="Nouioui I."/>
            <person name="Morris K."/>
            <person name="Simpson S."/>
            <person name="Abebe-Akele F."/>
            <person name="Thomas K."/>
            <person name="Gtari M."/>
            <person name="Tisa L.S."/>
        </authorList>
    </citation>
    <scope>NUCLEOTIDE SEQUENCE [LARGE SCALE GENOMIC DNA]</scope>
    <source>
        <strain evidence="8">NRRL B-16386</strain>
    </source>
</reference>
<dbReference type="EMBL" id="MOMC01000095">
    <property type="protein sequence ID" value="ONH22942.1"/>
    <property type="molecule type" value="Genomic_DNA"/>
</dbReference>
<keyword evidence="2" id="KW-0547">Nucleotide-binding</keyword>
<protein>
    <submittedName>
        <fullName evidence="7">1,4-alpha-glucan branching protein</fullName>
    </submittedName>
</protein>
<gene>
    <name evidence="7" type="ORF">BL253_34300</name>
</gene>
<keyword evidence="1" id="KW-0808">Transferase</keyword>
<evidence type="ECO:0000259" key="6">
    <source>
        <dbReference type="Pfam" id="PF18085"/>
    </source>
</evidence>
<dbReference type="STRING" id="1834516.BL253_34300"/>